<evidence type="ECO:0000313" key="2">
    <source>
        <dbReference type="EMBL" id="OXU19692.1"/>
    </source>
</evidence>
<gene>
    <name evidence="2" type="ORF">TSAR_000888</name>
</gene>
<evidence type="ECO:0000313" key="3">
    <source>
        <dbReference type="Proteomes" id="UP000215335"/>
    </source>
</evidence>
<name>A0A232EMZ3_9HYME</name>
<dbReference type="EMBL" id="NNAY01003281">
    <property type="protein sequence ID" value="OXU19692.1"/>
    <property type="molecule type" value="Genomic_DNA"/>
</dbReference>
<proteinExistence type="predicted"/>
<reference evidence="2 3" key="1">
    <citation type="journal article" date="2017" name="Curr. Biol.">
        <title>The Evolution of Venom by Co-option of Single-Copy Genes.</title>
        <authorList>
            <person name="Martinson E.O."/>
            <person name="Mrinalini"/>
            <person name="Kelkar Y.D."/>
            <person name="Chang C.H."/>
            <person name="Werren J.H."/>
        </authorList>
    </citation>
    <scope>NUCLEOTIDE SEQUENCE [LARGE SCALE GENOMIC DNA]</scope>
    <source>
        <strain evidence="2 3">Alberta</strain>
        <tissue evidence="2">Whole body</tissue>
    </source>
</reference>
<evidence type="ECO:0000256" key="1">
    <source>
        <dbReference type="SAM" id="MobiDB-lite"/>
    </source>
</evidence>
<feature type="region of interest" description="Disordered" evidence="1">
    <location>
        <begin position="45"/>
        <end position="68"/>
    </location>
</feature>
<keyword evidence="3" id="KW-1185">Reference proteome</keyword>
<dbReference type="AlphaFoldDB" id="A0A232EMZ3"/>
<protein>
    <submittedName>
        <fullName evidence="2">Uncharacterized protein</fullName>
    </submittedName>
</protein>
<comment type="caution">
    <text evidence="2">The sequence shown here is derived from an EMBL/GenBank/DDBJ whole genome shotgun (WGS) entry which is preliminary data.</text>
</comment>
<sequence>MSLSNITCILKRIEITYTSIKVYKQMENARSFAEFSSLLIAKAKRKPANVSDKNKNEEYLKPLYENND</sequence>
<dbReference type="Proteomes" id="UP000215335">
    <property type="component" value="Unassembled WGS sequence"/>
</dbReference>
<accession>A0A232EMZ3</accession>
<organism evidence="2 3">
    <name type="scientific">Trichomalopsis sarcophagae</name>
    <dbReference type="NCBI Taxonomy" id="543379"/>
    <lineage>
        <taxon>Eukaryota</taxon>
        <taxon>Metazoa</taxon>
        <taxon>Ecdysozoa</taxon>
        <taxon>Arthropoda</taxon>
        <taxon>Hexapoda</taxon>
        <taxon>Insecta</taxon>
        <taxon>Pterygota</taxon>
        <taxon>Neoptera</taxon>
        <taxon>Endopterygota</taxon>
        <taxon>Hymenoptera</taxon>
        <taxon>Apocrita</taxon>
        <taxon>Proctotrupomorpha</taxon>
        <taxon>Chalcidoidea</taxon>
        <taxon>Pteromalidae</taxon>
        <taxon>Pteromalinae</taxon>
        <taxon>Trichomalopsis</taxon>
    </lineage>
</organism>
<dbReference type="OrthoDB" id="21151at2759"/>